<accession>A0A0E9TF57</accession>
<name>A0A0E9TF57_ANGAN</name>
<proteinExistence type="predicted"/>
<dbReference type="AlphaFoldDB" id="A0A0E9TF57"/>
<organism evidence="1">
    <name type="scientific">Anguilla anguilla</name>
    <name type="common">European freshwater eel</name>
    <name type="synonym">Muraena anguilla</name>
    <dbReference type="NCBI Taxonomy" id="7936"/>
    <lineage>
        <taxon>Eukaryota</taxon>
        <taxon>Metazoa</taxon>
        <taxon>Chordata</taxon>
        <taxon>Craniata</taxon>
        <taxon>Vertebrata</taxon>
        <taxon>Euteleostomi</taxon>
        <taxon>Actinopterygii</taxon>
        <taxon>Neopterygii</taxon>
        <taxon>Teleostei</taxon>
        <taxon>Anguilliformes</taxon>
        <taxon>Anguillidae</taxon>
        <taxon>Anguilla</taxon>
    </lineage>
</organism>
<evidence type="ECO:0000313" key="1">
    <source>
        <dbReference type="EMBL" id="JAH52102.1"/>
    </source>
</evidence>
<dbReference type="EMBL" id="GBXM01056475">
    <property type="protein sequence ID" value="JAH52102.1"/>
    <property type="molecule type" value="Transcribed_RNA"/>
</dbReference>
<protein>
    <submittedName>
        <fullName evidence="1">Uncharacterized protein</fullName>
    </submittedName>
</protein>
<reference evidence="1" key="2">
    <citation type="journal article" date="2015" name="Fish Shellfish Immunol.">
        <title>Early steps in the European eel (Anguilla anguilla)-Vibrio vulnificus interaction in the gills: Role of the RtxA13 toxin.</title>
        <authorList>
            <person name="Callol A."/>
            <person name="Pajuelo D."/>
            <person name="Ebbesson L."/>
            <person name="Teles M."/>
            <person name="MacKenzie S."/>
            <person name="Amaro C."/>
        </authorList>
    </citation>
    <scope>NUCLEOTIDE SEQUENCE</scope>
</reference>
<sequence length="32" mass="4061">MLHVLLRSCRDDPCFCFYKQNYLDCKMFPWRM</sequence>
<reference evidence="1" key="1">
    <citation type="submission" date="2014-11" db="EMBL/GenBank/DDBJ databases">
        <authorList>
            <person name="Amaro Gonzalez C."/>
        </authorList>
    </citation>
    <scope>NUCLEOTIDE SEQUENCE</scope>
</reference>